<dbReference type="Proteomes" id="UP001243330">
    <property type="component" value="Unassembled WGS sequence"/>
</dbReference>
<organism evidence="2 3">
    <name type="scientific">Colletotrichum chrysophilum</name>
    <dbReference type="NCBI Taxonomy" id="1836956"/>
    <lineage>
        <taxon>Eukaryota</taxon>
        <taxon>Fungi</taxon>
        <taxon>Dikarya</taxon>
        <taxon>Ascomycota</taxon>
        <taxon>Pezizomycotina</taxon>
        <taxon>Sordariomycetes</taxon>
        <taxon>Hypocreomycetidae</taxon>
        <taxon>Glomerellales</taxon>
        <taxon>Glomerellaceae</taxon>
        <taxon>Colletotrichum</taxon>
        <taxon>Colletotrichum gloeosporioides species complex</taxon>
    </lineage>
</organism>
<comment type="caution">
    <text evidence="2">The sequence shown here is derived from an EMBL/GenBank/DDBJ whole genome shotgun (WGS) entry which is preliminary data.</text>
</comment>
<evidence type="ECO:0000313" key="2">
    <source>
        <dbReference type="EMBL" id="KAK1854745.1"/>
    </source>
</evidence>
<dbReference type="PANTHER" id="PTHR35605">
    <property type="entry name" value="ECP2 EFFECTOR PROTEIN DOMAIN-CONTAINING PROTEIN-RELATED"/>
    <property type="match status" value="1"/>
</dbReference>
<name>A0AAD9EN62_9PEZI</name>
<evidence type="ECO:0000256" key="1">
    <source>
        <dbReference type="SAM" id="SignalP"/>
    </source>
</evidence>
<evidence type="ECO:0000313" key="3">
    <source>
        <dbReference type="Proteomes" id="UP001243330"/>
    </source>
</evidence>
<protein>
    <recommendedName>
        <fullName evidence="4">Secreted protein</fullName>
    </recommendedName>
</protein>
<accession>A0AAD9EN62</accession>
<dbReference type="AlphaFoldDB" id="A0AAD9EN62"/>
<feature type="chain" id="PRO_5041902516" description="Secreted protein" evidence="1">
    <location>
        <begin position="19"/>
        <end position="222"/>
    </location>
</feature>
<dbReference type="PANTHER" id="PTHR35605:SF1">
    <property type="entry name" value="ECP2 EFFECTOR PROTEIN DOMAIN-CONTAINING PROTEIN-RELATED"/>
    <property type="match status" value="1"/>
</dbReference>
<evidence type="ECO:0008006" key="4">
    <source>
        <dbReference type="Google" id="ProtNLM"/>
    </source>
</evidence>
<proteinExistence type="predicted"/>
<keyword evidence="3" id="KW-1185">Reference proteome</keyword>
<gene>
    <name evidence="2" type="ORF">CCHR01_02556</name>
</gene>
<dbReference type="EMBL" id="JAQOWY010000031">
    <property type="protein sequence ID" value="KAK1854745.1"/>
    <property type="molecule type" value="Genomic_DNA"/>
</dbReference>
<sequence length="222" mass="24021">MLLKAIALLPLTALAAQAATIGSTASQAPITGYSVYVPEWEVQAFPGGEIQIIGGTVEQVLDELRKINPNYDEDFGIGNVTESGLTDIVGPKADFEGAATVCDGWELANTARIREGISHLDGVDGKPHRGAGPASCGRVSCSYNSAIWWCNDVSDLDFNHLPSDPADKWIKDTKAKELNSFREISDGALYVIKKCRVGESTRVAGQAFHKDNWNVIVRWARC</sequence>
<feature type="signal peptide" evidence="1">
    <location>
        <begin position="1"/>
        <end position="18"/>
    </location>
</feature>
<keyword evidence="1" id="KW-0732">Signal</keyword>
<reference evidence="2" key="1">
    <citation type="submission" date="2023-01" db="EMBL/GenBank/DDBJ databases">
        <title>Colletotrichum chrysophilum M932 genome sequence.</title>
        <authorList>
            <person name="Baroncelli R."/>
        </authorList>
    </citation>
    <scope>NUCLEOTIDE SEQUENCE</scope>
    <source>
        <strain evidence="2">M932</strain>
    </source>
</reference>